<dbReference type="InterPro" id="IPR008937">
    <property type="entry name" value="Ras-like_GEF"/>
</dbReference>
<keyword evidence="6" id="KW-1185">Reference proteome</keyword>
<feature type="region of interest" description="Disordered" evidence="3">
    <location>
        <begin position="1"/>
        <end position="30"/>
    </location>
</feature>
<dbReference type="InterPro" id="IPR001895">
    <property type="entry name" value="RASGEF_cat_dom"/>
</dbReference>
<feature type="domain" description="Ras-GEF" evidence="4">
    <location>
        <begin position="68"/>
        <end position="336"/>
    </location>
</feature>
<dbReference type="PROSITE" id="PS50009">
    <property type="entry name" value="RASGEF_CAT"/>
    <property type="match status" value="1"/>
</dbReference>
<dbReference type="AlphaFoldDB" id="A0A9P4UQ57"/>
<evidence type="ECO:0000256" key="3">
    <source>
        <dbReference type="SAM" id="MobiDB-lite"/>
    </source>
</evidence>
<dbReference type="Gene3D" id="1.10.840.10">
    <property type="entry name" value="Ras guanine-nucleotide exchange factors catalytic domain"/>
    <property type="match status" value="1"/>
</dbReference>
<dbReference type="GO" id="GO:0005085">
    <property type="term" value="F:guanyl-nucleotide exchange factor activity"/>
    <property type="evidence" value="ECO:0007669"/>
    <property type="project" value="UniProtKB-KW"/>
</dbReference>
<comment type="caution">
    <text evidence="5">The sequence shown here is derived from an EMBL/GenBank/DDBJ whole genome shotgun (WGS) entry which is preliminary data.</text>
</comment>
<dbReference type="Proteomes" id="UP000799441">
    <property type="component" value="Unassembled WGS sequence"/>
</dbReference>
<evidence type="ECO:0000256" key="1">
    <source>
        <dbReference type="ARBA" id="ARBA00022658"/>
    </source>
</evidence>
<evidence type="ECO:0000313" key="6">
    <source>
        <dbReference type="Proteomes" id="UP000799441"/>
    </source>
</evidence>
<dbReference type="InterPro" id="IPR036964">
    <property type="entry name" value="RASGEF_cat_dom_sf"/>
</dbReference>
<evidence type="ECO:0000313" key="5">
    <source>
        <dbReference type="EMBL" id="KAF2724167.1"/>
    </source>
</evidence>
<proteinExistence type="predicted"/>
<dbReference type="GO" id="GO:0007265">
    <property type="term" value="P:Ras protein signal transduction"/>
    <property type="evidence" value="ECO:0007669"/>
    <property type="project" value="TreeGrafter"/>
</dbReference>
<protein>
    <submittedName>
        <fullName evidence="5">Ras GEF</fullName>
    </submittedName>
</protein>
<dbReference type="SUPFAM" id="SSF48366">
    <property type="entry name" value="Ras GEF"/>
    <property type="match status" value="1"/>
</dbReference>
<dbReference type="Pfam" id="PF00617">
    <property type="entry name" value="RasGEF"/>
    <property type="match status" value="1"/>
</dbReference>
<dbReference type="GO" id="GO:0005886">
    <property type="term" value="C:plasma membrane"/>
    <property type="evidence" value="ECO:0007669"/>
    <property type="project" value="TreeGrafter"/>
</dbReference>
<dbReference type="PANTHER" id="PTHR23113:SF363">
    <property type="entry name" value="PROTEIN SON OF SEVENLESS"/>
    <property type="match status" value="1"/>
</dbReference>
<dbReference type="PANTHER" id="PTHR23113">
    <property type="entry name" value="GUANINE NUCLEOTIDE EXCHANGE FACTOR"/>
    <property type="match status" value="1"/>
</dbReference>
<dbReference type="OrthoDB" id="10254377at2759"/>
<dbReference type="InterPro" id="IPR023578">
    <property type="entry name" value="Ras_GEF_dom_sf"/>
</dbReference>
<sequence>MRSKQNKSLELLEEPSSGANLSSSRTAATARKDQSIELSQLVPQAQVGVSTNKTSQDARHTPFVLAFESSVLAEQLTIVEKDALDEISWKDLVELKWQQRPQKTTNWVEYLQHVEETPYTNGIDIAITRFNLAVKWVVSEVVLTSTLHERALCITKFIHTAVHTLRMRNFASTYQITLALLSTDLARLKGTWALVPSAEKGMLGRLEKLCQPMRNFANLRTEMERGDVAEEEGTGTGCIPFIGLFTHDLVFNAEKPSTISPSRQEGKNVDNAETEALVNFERYQTAATIVKGLLRLLEKSSRYVFHPHPEALSRCLWLAALEDAEISARSRMLEKKGE</sequence>
<organism evidence="5 6">
    <name type="scientific">Polychaeton citri CBS 116435</name>
    <dbReference type="NCBI Taxonomy" id="1314669"/>
    <lineage>
        <taxon>Eukaryota</taxon>
        <taxon>Fungi</taxon>
        <taxon>Dikarya</taxon>
        <taxon>Ascomycota</taxon>
        <taxon>Pezizomycotina</taxon>
        <taxon>Dothideomycetes</taxon>
        <taxon>Dothideomycetidae</taxon>
        <taxon>Capnodiales</taxon>
        <taxon>Capnodiaceae</taxon>
        <taxon>Polychaeton</taxon>
    </lineage>
</organism>
<feature type="compositionally biased region" description="Polar residues" evidence="3">
    <location>
        <begin position="17"/>
        <end position="27"/>
    </location>
</feature>
<reference evidence="5" key="1">
    <citation type="journal article" date="2020" name="Stud. Mycol.">
        <title>101 Dothideomycetes genomes: a test case for predicting lifestyles and emergence of pathogens.</title>
        <authorList>
            <person name="Haridas S."/>
            <person name="Albert R."/>
            <person name="Binder M."/>
            <person name="Bloem J."/>
            <person name="Labutti K."/>
            <person name="Salamov A."/>
            <person name="Andreopoulos B."/>
            <person name="Baker S."/>
            <person name="Barry K."/>
            <person name="Bills G."/>
            <person name="Bluhm B."/>
            <person name="Cannon C."/>
            <person name="Castanera R."/>
            <person name="Culley D."/>
            <person name="Daum C."/>
            <person name="Ezra D."/>
            <person name="Gonzalez J."/>
            <person name="Henrissat B."/>
            <person name="Kuo A."/>
            <person name="Liang C."/>
            <person name="Lipzen A."/>
            <person name="Lutzoni F."/>
            <person name="Magnuson J."/>
            <person name="Mondo S."/>
            <person name="Nolan M."/>
            <person name="Ohm R."/>
            <person name="Pangilinan J."/>
            <person name="Park H.-J."/>
            <person name="Ramirez L."/>
            <person name="Alfaro M."/>
            <person name="Sun H."/>
            <person name="Tritt A."/>
            <person name="Yoshinaga Y."/>
            <person name="Zwiers L.-H."/>
            <person name="Turgeon B."/>
            <person name="Goodwin S."/>
            <person name="Spatafora J."/>
            <person name="Crous P."/>
            <person name="Grigoriev I."/>
        </authorList>
    </citation>
    <scope>NUCLEOTIDE SEQUENCE</scope>
    <source>
        <strain evidence="5">CBS 116435</strain>
    </source>
</reference>
<gene>
    <name evidence="5" type="ORF">K431DRAFT_218504</name>
</gene>
<dbReference type="EMBL" id="MU003773">
    <property type="protein sequence ID" value="KAF2724167.1"/>
    <property type="molecule type" value="Genomic_DNA"/>
</dbReference>
<keyword evidence="1 2" id="KW-0344">Guanine-nucleotide releasing factor</keyword>
<evidence type="ECO:0000259" key="4">
    <source>
        <dbReference type="PROSITE" id="PS50009"/>
    </source>
</evidence>
<dbReference type="SMART" id="SM00147">
    <property type="entry name" value="RasGEF"/>
    <property type="match status" value="1"/>
</dbReference>
<name>A0A9P4UQ57_9PEZI</name>
<evidence type="ECO:0000256" key="2">
    <source>
        <dbReference type="PROSITE-ProRule" id="PRU00168"/>
    </source>
</evidence>
<accession>A0A9P4UQ57</accession>